<name>A0A6A6B462_9PEZI</name>
<gene>
    <name evidence="2" type="ORF">K452DRAFT_321764</name>
</gene>
<dbReference type="GO" id="GO:0030681">
    <property type="term" value="C:multimeric ribonuclease P complex"/>
    <property type="evidence" value="ECO:0007669"/>
    <property type="project" value="TreeGrafter"/>
</dbReference>
<dbReference type="OrthoDB" id="63112at2759"/>
<dbReference type="GO" id="GO:0000447">
    <property type="term" value="P:endonucleolytic cleavage in ITS1 to separate SSU-rRNA from 5.8S rRNA and LSU-rRNA from tricistronic rRNA transcript (SSU-rRNA, 5.8S rRNA, LSU-rRNA)"/>
    <property type="evidence" value="ECO:0007669"/>
    <property type="project" value="TreeGrafter"/>
</dbReference>
<dbReference type="RefSeq" id="XP_033393246.1">
    <property type="nucleotide sequence ID" value="XM_033544429.1"/>
</dbReference>
<dbReference type="GO" id="GO:0000172">
    <property type="term" value="C:ribonuclease MRP complex"/>
    <property type="evidence" value="ECO:0007669"/>
    <property type="project" value="TreeGrafter"/>
</dbReference>
<evidence type="ECO:0000256" key="1">
    <source>
        <dbReference type="SAM" id="MobiDB-lite"/>
    </source>
</evidence>
<accession>A0A6A6B462</accession>
<evidence type="ECO:0000313" key="2">
    <source>
        <dbReference type="EMBL" id="KAF2137531.1"/>
    </source>
</evidence>
<dbReference type="PANTHER" id="PTHR15396:SF1">
    <property type="entry name" value="RIBONUCLEASE P PROTEIN SUBUNIT P40"/>
    <property type="match status" value="1"/>
</dbReference>
<organism evidence="2 3">
    <name type="scientific">Aplosporella prunicola CBS 121167</name>
    <dbReference type="NCBI Taxonomy" id="1176127"/>
    <lineage>
        <taxon>Eukaryota</taxon>
        <taxon>Fungi</taxon>
        <taxon>Dikarya</taxon>
        <taxon>Ascomycota</taxon>
        <taxon>Pezizomycotina</taxon>
        <taxon>Dothideomycetes</taxon>
        <taxon>Dothideomycetes incertae sedis</taxon>
        <taxon>Botryosphaeriales</taxon>
        <taxon>Aplosporellaceae</taxon>
        <taxon>Aplosporella</taxon>
    </lineage>
</organism>
<dbReference type="InterPro" id="IPR013893">
    <property type="entry name" value="RNase_P_Rpp40"/>
</dbReference>
<dbReference type="AlphaFoldDB" id="A0A6A6B462"/>
<dbReference type="PANTHER" id="PTHR15396">
    <property type="entry name" value="RIBONUCLEASE P PROTEIN SUBUNIT P40"/>
    <property type="match status" value="1"/>
</dbReference>
<dbReference type="EMBL" id="ML995502">
    <property type="protein sequence ID" value="KAF2137531.1"/>
    <property type="molecule type" value="Genomic_DNA"/>
</dbReference>
<evidence type="ECO:0000313" key="3">
    <source>
        <dbReference type="Proteomes" id="UP000799438"/>
    </source>
</evidence>
<dbReference type="GO" id="GO:0000171">
    <property type="term" value="F:ribonuclease MRP activity"/>
    <property type="evidence" value="ECO:0007669"/>
    <property type="project" value="TreeGrafter"/>
</dbReference>
<feature type="region of interest" description="Disordered" evidence="1">
    <location>
        <begin position="196"/>
        <end position="232"/>
    </location>
</feature>
<reference evidence="2" key="1">
    <citation type="journal article" date="2020" name="Stud. Mycol.">
        <title>101 Dothideomycetes genomes: a test case for predicting lifestyles and emergence of pathogens.</title>
        <authorList>
            <person name="Haridas S."/>
            <person name="Albert R."/>
            <person name="Binder M."/>
            <person name="Bloem J."/>
            <person name="Labutti K."/>
            <person name="Salamov A."/>
            <person name="Andreopoulos B."/>
            <person name="Baker S."/>
            <person name="Barry K."/>
            <person name="Bills G."/>
            <person name="Bluhm B."/>
            <person name="Cannon C."/>
            <person name="Castanera R."/>
            <person name="Culley D."/>
            <person name="Daum C."/>
            <person name="Ezra D."/>
            <person name="Gonzalez J."/>
            <person name="Henrissat B."/>
            <person name="Kuo A."/>
            <person name="Liang C."/>
            <person name="Lipzen A."/>
            <person name="Lutzoni F."/>
            <person name="Magnuson J."/>
            <person name="Mondo S."/>
            <person name="Nolan M."/>
            <person name="Ohm R."/>
            <person name="Pangilinan J."/>
            <person name="Park H.-J."/>
            <person name="Ramirez L."/>
            <person name="Alfaro M."/>
            <person name="Sun H."/>
            <person name="Tritt A."/>
            <person name="Yoshinaga Y."/>
            <person name="Zwiers L.-H."/>
            <person name="Turgeon B."/>
            <person name="Goodwin S."/>
            <person name="Spatafora J."/>
            <person name="Crous P."/>
            <person name="Grigoriev I."/>
        </authorList>
    </citation>
    <scope>NUCLEOTIDE SEQUENCE</scope>
    <source>
        <strain evidence="2">CBS 121167</strain>
    </source>
</reference>
<dbReference type="GeneID" id="54301925"/>
<dbReference type="Pfam" id="PF08584">
    <property type="entry name" value="Ribonuc_P_40"/>
    <property type="match status" value="1"/>
</dbReference>
<dbReference type="GO" id="GO:0004526">
    <property type="term" value="F:ribonuclease P activity"/>
    <property type="evidence" value="ECO:0007669"/>
    <property type="project" value="TreeGrafter"/>
</dbReference>
<protein>
    <submittedName>
        <fullName evidence="2">Uncharacterized protein</fullName>
    </submittedName>
</protein>
<proteinExistence type="predicted"/>
<dbReference type="GO" id="GO:0001682">
    <property type="term" value="P:tRNA 5'-leader removal"/>
    <property type="evidence" value="ECO:0007669"/>
    <property type="project" value="InterPro"/>
</dbReference>
<feature type="compositionally biased region" description="Pro residues" evidence="1">
    <location>
        <begin position="201"/>
        <end position="214"/>
    </location>
</feature>
<dbReference type="Proteomes" id="UP000799438">
    <property type="component" value="Unassembled WGS sequence"/>
</dbReference>
<sequence length="381" mass="41482">MYNFGGKDATPAPKCYFTHATLPDHIDPQQPPTKKKPFSLISSQPFSHTADLILPEEVYEAVKQELGGNAGTFHYAKVTMSLGEIISGDFFNQYIKTGNIMMISEGRPGIDNTYTLHEGILRLDLDKATYERCGLVGKPAPHGGRKHTKARYVVETNLREPSMLHGKKGFARLEWAFRNVLTQSLAWLFHDLTTPFAEQTPGPPSQTPPPPPTGPIAAHKPTLHALPATPTPHPLPATKTPPLHAPTLPTHLQDTEYSAAVLEWLGMASLSSPRLAAADGLDRYLCRWDVPVPYRAGGNDGSGGDGGEAVVRDLVRLRWRGLLPPRLLLHVWLLVQTKGLACEEGKGKEGAWAALSVAGFRGEAYAVLGTGGRDVFVWESA</sequence>
<keyword evidence="3" id="KW-1185">Reference proteome</keyword>